<dbReference type="eggNOG" id="arCOG00175">
    <property type="taxonomic scope" value="Archaea"/>
</dbReference>
<evidence type="ECO:0000256" key="4">
    <source>
        <dbReference type="ARBA" id="ARBA00022741"/>
    </source>
</evidence>
<evidence type="ECO:0000256" key="3">
    <source>
        <dbReference type="ARBA" id="ARBA00022505"/>
    </source>
</evidence>
<evidence type="ECO:0000313" key="12">
    <source>
        <dbReference type="EMBL" id="ACX72814.1"/>
    </source>
</evidence>
<dbReference type="Pfam" id="PF00005">
    <property type="entry name" value="ABC_tran"/>
    <property type="match status" value="1"/>
</dbReference>
<evidence type="ECO:0000256" key="1">
    <source>
        <dbReference type="ARBA" id="ARBA00004202"/>
    </source>
</evidence>
<dbReference type="CDD" id="cd03299">
    <property type="entry name" value="ABC_ModC_like"/>
    <property type="match status" value="1"/>
</dbReference>
<evidence type="ECO:0000256" key="6">
    <source>
        <dbReference type="ARBA" id="ARBA00038307"/>
    </source>
</evidence>
<keyword evidence="2" id="KW-0813">Transport</keyword>
<comment type="subunit">
    <text evidence="7">The complex is composed of two ATP-binding proteins (WtpC), two transmembrane proteins (WtpB) and a solute-binding protein (WtpA).</text>
</comment>
<evidence type="ECO:0000256" key="10">
    <source>
        <dbReference type="ARBA" id="ARBA00047936"/>
    </source>
</evidence>
<reference evidence="12" key="1">
    <citation type="submission" date="2009-10" db="EMBL/GenBank/DDBJ databases">
        <title>Complete sequence of chromosome of Methanocaldococcus vulcanius M7.</title>
        <authorList>
            <consortium name="US DOE Joint Genome Institute"/>
            <person name="Lucas S."/>
            <person name="Copeland A."/>
            <person name="Lapidus A."/>
            <person name="Glavina del Rio T."/>
            <person name="Dalin E."/>
            <person name="Tice H."/>
            <person name="Bruce D."/>
            <person name="Goodwin L."/>
            <person name="Pitluck S."/>
            <person name="Lcollab F.I."/>
            <person name="Brettin T."/>
            <person name="Detter J.C."/>
            <person name="Han C."/>
            <person name="Tapia R."/>
            <person name="Kuske C.R."/>
            <person name="Schmutz J."/>
            <person name="Larimer F."/>
            <person name="Land M."/>
            <person name="Hauser L."/>
            <person name="Kyrpides N."/>
            <person name="Ovchinikova G."/>
            <person name="Sieprawska-Lupa M."/>
            <person name="Whitman W.B."/>
            <person name="Woyke T."/>
        </authorList>
    </citation>
    <scope>NUCLEOTIDE SEQUENCE [LARGE SCALE GENOMIC DNA]</scope>
    <source>
        <strain evidence="12">M7</strain>
    </source>
</reference>
<name>C9RGW2_METVM</name>
<dbReference type="GO" id="GO:0005524">
    <property type="term" value="F:ATP binding"/>
    <property type="evidence" value="ECO:0007669"/>
    <property type="project" value="UniProtKB-KW"/>
</dbReference>
<keyword evidence="13" id="KW-1185">Reference proteome</keyword>
<dbReference type="SUPFAM" id="SSF52540">
    <property type="entry name" value="P-loop containing nucleoside triphosphate hydrolases"/>
    <property type="match status" value="1"/>
</dbReference>
<dbReference type="InterPro" id="IPR003439">
    <property type="entry name" value="ABC_transporter-like_ATP-bd"/>
</dbReference>
<evidence type="ECO:0000259" key="11">
    <source>
        <dbReference type="PROSITE" id="PS50893"/>
    </source>
</evidence>
<dbReference type="InterPro" id="IPR050093">
    <property type="entry name" value="ABC_SmlMolc_Importer"/>
</dbReference>
<dbReference type="EC" id="7.3.2.6" evidence="8"/>
<dbReference type="GeneID" id="8513293"/>
<evidence type="ECO:0000313" key="13">
    <source>
        <dbReference type="Proteomes" id="UP000002063"/>
    </source>
</evidence>
<dbReference type="STRING" id="579137.Metvu_0956"/>
<sequence>MLKVENLSKNWKEFKLKNISFEIGKEYCVIIGPSGAGKSVLLKCVAGILKPDNGEITLNGEDITNLPPEKRNVGYVPQNYALFPNKNVYKNIAYGLIVRKINKCEIERKVKEISEFLNISHLLDRDVKTLSGGEQQRVALARALILNPDILLLDEPTSALDTKIKENIITELKKIKNIPVLHITHDLAEARTLGEKIGIFINGELISFGSKKILKHPTNKKIAEFLGFNIINNMAIAPEDIIISKGDEGEVLNVIDYGLYKKVLINYKSTIIKAYTQKDVKIGDKVNLHFKSMLKLN</sequence>
<dbReference type="EMBL" id="CP001787">
    <property type="protein sequence ID" value="ACX72814.1"/>
    <property type="molecule type" value="Genomic_DNA"/>
</dbReference>
<evidence type="ECO:0000256" key="8">
    <source>
        <dbReference type="ARBA" id="ARBA00039025"/>
    </source>
</evidence>
<evidence type="ECO:0000256" key="7">
    <source>
        <dbReference type="ARBA" id="ARBA00038781"/>
    </source>
</evidence>
<dbReference type="GO" id="GO:1901238">
    <property type="term" value="F:ABC-type tungstate transporter activity"/>
    <property type="evidence" value="ECO:0007669"/>
    <property type="project" value="UniProtKB-EC"/>
</dbReference>
<comment type="catalytic activity">
    <reaction evidence="10">
        <text>tungstate(in) + ATP + H2O = tungstate(out) + ADP + phosphate + H(+)</text>
        <dbReference type="Rhea" id="RHEA:35027"/>
        <dbReference type="ChEBI" id="CHEBI:15377"/>
        <dbReference type="ChEBI" id="CHEBI:15378"/>
        <dbReference type="ChEBI" id="CHEBI:30616"/>
        <dbReference type="ChEBI" id="CHEBI:43474"/>
        <dbReference type="ChEBI" id="CHEBI:46502"/>
        <dbReference type="ChEBI" id="CHEBI:456216"/>
        <dbReference type="EC" id="7.3.2.6"/>
    </reaction>
</comment>
<dbReference type="GO" id="GO:0005886">
    <property type="term" value="C:plasma membrane"/>
    <property type="evidence" value="ECO:0007669"/>
    <property type="project" value="UniProtKB-SubCell"/>
</dbReference>
<dbReference type="InterPro" id="IPR027417">
    <property type="entry name" value="P-loop_NTPase"/>
</dbReference>
<evidence type="ECO:0000256" key="5">
    <source>
        <dbReference type="ARBA" id="ARBA00022840"/>
    </source>
</evidence>
<proteinExistence type="inferred from homology"/>
<dbReference type="PROSITE" id="PS50893">
    <property type="entry name" value="ABC_TRANSPORTER_2"/>
    <property type="match status" value="1"/>
</dbReference>
<gene>
    <name evidence="12" type="ordered locus">Metvu_0956</name>
</gene>
<comment type="subcellular location">
    <subcellularLocation>
        <location evidence="1">Cell membrane</location>
        <topology evidence="1">Peripheral membrane protein</topology>
    </subcellularLocation>
</comment>
<dbReference type="Proteomes" id="UP000002063">
    <property type="component" value="Chromosome"/>
</dbReference>
<keyword evidence="3" id="KW-0500">Molybdenum</keyword>
<dbReference type="KEGG" id="mvu:Metvu_0956"/>
<dbReference type="SMART" id="SM00382">
    <property type="entry name" value="AAA"/>
    <property type="match status" value="1"/>
</dbReference>
<keyword evidence="4" id="KW-0547">Nucleotide-binding</keyword>
<feature type="domain" description="ABC transporter" evidence="11">
    <location>
        <begin position="2"/>
        <end position="226"/>
    </location>
</feature>
<dbReference type="PROSITE" id="PS00211">
    <property type="entry name" value="ABC_TRANSPORTER_1"/>
    <property type="match status" value="1"/>
</dbReference>
<dbReference type="PANTHER" id="PTHR42781:SF4">
    <property type="entry name" value="SPERMIDINE_PUTRESCINE IMPORT ATP-BINDING PROTEIN POTA"/>
    <property type="match status" value="1"/>
</dbReference>
<accession>C9RGW2</accession>
<keyword evidence="5" id="KW-0067">ATP-binding</keyword>
<dbReference type="GO" id="GO:0016887">
    <property type="term" value="F:ATP hydrolysis activity"/>
    <property type="evidence" value="ECO:0007669"/>
    <property type="project" value="InterPro"/>
</dbReference>
<dbReference type="InterPro" id="IPR003593">
    <property type="entry name" value="AAA+_ATPase"/>
</dbReference>
<dbReference type="InterPro" id="IPR017871">
    <property type="entry name" value="ABC_transporter-like_CS"/>
</dbReference>
<organism evidence="12 13">
    <name type="scientific">Methanocaldococcus vulcanius (strain ATCC 700851 / DSM 12094 / M7)</name>
    <name type="common">Methanococcus vulcanius</name>
    <dbReference type="NCBI Taxonomy" id="579137"/>
    <lineage>
        <taxon>Archaea</taxon>
        <taxon>Methanobacteriati</taxon>
        <taxon>Methanobacteriota</taxon>
        <taxon>Methanomada group</taxon>
        <taxon>Methanococci</taxon>
        <taxon>Methanococcales</taxon>
        <taxon>Methanocaldococcaceae</taxon>
        <taxon>Methanocaldococcus</taxon>
    </lineage>
</organism>
<dbReference type="Gene3D" id="3.40.50.300">
    <property type="entry name" value="P-loop containing nucleotide triphosphate hydrolases"/>
    <property type="match status" value="1"/>
</dbReference>
<dbReference type="HOGENOM" id="CLU_000604_1_1_2"/>
<comment type="similarity">
    <text evidence="6">Belongs to the ABC transporter superfamily. Sulfate/tungstate importer (TC 3.A.1.6) family.</text>
</comment>
<dbReference type="OrthoDB" id="18368at2157"/>
<evidence type="ECO:0000256" key="2">
    <source>
        <dbReference type="ARBA" id="ARBA00022448"/>
    </source>
</evidence>
<dbReference type="RefSeq" id="WP_015733034.1">
    <property type="nucleotide sequence ID" value="NC_013407.1"/>
</dbReference>
<protein>
    <recommendedName>
        <fullName evidence="9">Molybdate/tungstate import ATP-binding protein WtpC</fullName>
        <ecNumber evidence="8">7.3.2.6</ecNumber>
    </recommendedName>
</protein>
<dbReference type="AlphaFoldDB" id="C9RGW2"/>
<evidence type="ECO:0000256" key="9">
    <source>
        <dbReference type="ARBA" id="ARBA00041133"/>
    </source>
</evidence>
<dbReference type="PANTHER" id="PTHR42781">
    <property type="entry name" value="SPERMIDINE/PUTRESCINE IMPORT ATP-BINDING PROTEIN POTA"/>
    <property type="match status" value="1"/>
</dbReference>